<evidence type="ECO:0000256" key="3">
    <source>
        <dbReference type="ARBA" id="ARBA00023006"/>
    </source>
</evidence>
<sequence>MDSDTIAFVKQVRIFTSRLVQSLVQSRLGHFTPQTCTPATSEPTSGVWFGCNMDELGEVSAYLKKAISEYPPQGTVAIEFILYTSDGQYMPLEAWVIGINELEICEPCNVDAYHQMSTLLRSVSVAARMTPMHRMFVKKQDEESFIILYKVHNSKTISSMGPGSKQRRLGNIAVANGNLYLDLHYRMTMHLDFEDPDKIESFNASTISLKETIAAIKKAKVEDMNTNSVINEELTDDGSMRSGSTQRPKFILGQSTSSEESKNSIVRNVLDLEEKPFLAELRNHSFPFVSLLHSAYLTVGQKDKSPFEINNLTANNSQVESAENIQEEAANAAYFCDEPTTVSFIFASPTQEDNHEIGELLKQFKLAPDILKPTAFTYDICANIEQELKLLSSHKDNFNSFVEHINKITDDY</sequence>
<evidence type="ECO:0000256" key="2">
    <source>
        <dbReference type="ARBA" id="ARBA00007341"/>
    </source>
</evidence>
<comment type="subcellular location">
    <subcellularLocation>
        <location evidence="1">Preautophagosomal structure</location>
    </subcellularLocation>
</comment>
<comment type="caution">
    <text evidence="4">The sequence shown here is derived from an EMBL/GenBank/DDBJ whole genome shotgun (WGS) entry which is preliminary data.</text>
</comment>
<dbReference type="Gene3D" id="3.30.900.10">
    <property type="entry name" value="HORMA domain"/>
    <property type="match status" value="1"/>
</dbReference>
<dbReference type="GO" id="GO:1990316">
    <property type="term" value="C:Atg1/ULK1 kinase complex"/>
    <property type="evidence" value="ECO:0007669"/>
    <property type="project" value="TreeGrafter"/>
</dbReference>
<evidence type="ECO:0000256" key="1">
    <source>
        <dbReference type="ARBA" id="ARBA00004329"/>
    </source>
</evidence>
<organism evidence="4 5">
    <name type="scientific">Caenorhabditis bovis</name>
    <dbReference type="NCBI Taxonomy" id="2654633"/>
    <lineage>
        <taxon>Eukaryota</taxon>
        <taxon>Metazoa</taxon>
        <taxon>Ecdysozoa</taxon>
        <taxon>Nematoda</taxon>
        <taxon>Chromadorea</taxon>
        <taxon>Rhabditida</taxon>
        <taxon>Rhabditina</taxon>
        <taxon>Rhabditomorpha</taxon>
        <taxon>Rhabditoidea</taxon>
        <taxon>Rhabditidae</taxon>
        <taxon>Peloderinae</taxon>
        <taxon>Caenorhabditis</taxon>
    </lineage>
</organism>
<dbReference type="OrthoDB" id="70161at2759"/>
<dbReference type="AlphaFoldDB" id="A0A8S1EIT7"/>
<dbReference type="PANTHER" id="PTHR13430">
    <property type="match status" value="1"/>
</dbReference>
<proteinExistence type="inferred from homology"/>
<evidence type="ECO:0000313" key="4">
    <source>
        <dbReference type="EMBL" id="CAB3400955.1"/>
    </source>
</evidence>
<name>A0A8S1EIT7_9PELO</name>
<reference evidence="4 5" key="1">
    <citation type="submission" date="2020-04" db="EMBL/GenBank/DDBJ databases">
        <authorList>
            <person name="Laetsch R D."/>
            <person name="Stevens L."/>
            <person name="Kumar S."/>
            <person name="Blaxter L. M."/>
        </authorList>
    </citation>
    <scope>NUCLEOTIDE SEQUENCE [LARGE SCALE GENOMIC DNA]</scope>
</reference>
<evidence type="ECO:0008006" key="6">
    <source>
        <dbReference type="Google" id="ProtNLM"/>
    </source>
</evidence>
<protein>
    <recommendedName>
        <fullName evidence="6">Autophagy-related protein 13</fullName>
    </recommendedName>
</protein>
<dbReference type="GO" id="GO:0034497">
    <property type="term" value="P:protein localization to phagophore assembly site"/>
    <property type="evidence" value="ECO:0007669"/>
    <property type="project" value="TreeGrafter"/>
</dbReference>
<dbReference type="EMBL" id="CADEPM010000002">
    <property type="protein sequence ID" value="CAB3400955.1"/>
    <property type="molecule type" value="Genomic_DNA"/>
</dbReference>
<dbReference type="PANTHER" id="PTHR13430:SF4">
    <property type="entry name" value="AUTOPHAGY-RELATED PROTEIN 13"/>
    <property type="match status" value="1"/>
</dbReference>
<evidence type="ECO:0000313" key="5">
    <source>
        <dbReference type="Proteomes" id="UP000494206"/>
    </source>
</evidence>
<dbReference type="GO" id="GO:0005829">
    <property type="term" value="C:cytosol"/>
    <property type="evidence" value="ECO:0007669"/>
    <property type="project" value="TreeGrafter"/>
</dbReference>
<dbReference type="GO" id="GO:0034727">
    <property type="term" value="P:piecemeal microautophagy of the nucleus"/>
    <property type="evidence" value="ECO:0007669"/>
    <property type="project" value="TreeGrafter"/>
</dbReference>
<gene>
    <name evidence="4" type="ORF">CBOVIS_LOCUS3773</name>
</gene>
<dbReference type="GO" id="GO:0000407">
    <property type="term" value="C:phagophore assembly site"/>
    <property type="evidence" value="ECO:0007669"/>
    <property type="project" value="UniProtKB-SubCell"/>
</dbReference>
<keyword evidence="3" id="KW-0072">Autophagy</keyword>
<dbReference type="InterPro" id="IPR040182">
    <property type="entry name" value="ATG13"/>
</dbReference>
<keyword evidence="5" id="KW-1185">Reference proteome</keyword>
<accession>A0A8S1EIT7</accession>
<comment type="similarity">
    <text evidence="2">Belongs to the ATG13 family. Metazoan subfamily.</text>
</comment>
<dbReference type="Proteomes" id="UP000494206">
    <property type="component" value="Unassembled WGS sequence"/>
</dbReference>
<dbReference type="InterPro" id="IPR036570">
    <property type="entry name" value="HORMA_dom_sf"/>
</dbReference>
<dbReference type="GO" id="GO:0000423">
    <property type="term" value="P:mitophagy"/>
    <property type="evidence" value="ECO:0007669"/>
    <property type="project" value="TreeGrafter"/>
</dbReference>